<name>A0A8J2MZ52_9PLEO</name>
<accession>A0A8J2MZ52</accession>
<feature type="compositionally biased region" description="Polar residues" evidence="1">
    <location>
        <begin position="114"/>
        <end position="138"/>
    </location>
</feature>
<sequence length="278" mass="28680">MFASIGQWLLFAPVFALGVAAHRDWWLQGLPRCWRDCLGNTDDGCGYRKCICQTSESSASYLPSAVACAVSKCDADDWALELVLGPLELYCDAIGCTIPAEVVDDAYAAVSSTYEPTTTTREAPPSNTAAAPEPTSTSEGDDHDDDDDDDDDLTSAVSTTITKTTIDSDGNTLQIVVPIVMDPTGISTGTIVTSTVAGGSPTAAISSPSPTAQPSAPAPTPSATGVSSTSTSSESEETDPPANGNGSPFENMQAGAGRWTVSIPIMALGALTVLGMRM</sequence>
<protein>
    <recommendedName>
        <fullName evidence="5">Extracellular membrane protein CFEM domain-containing protein</fullName>
    </recommendedName>
</protein>
<evidence type="ECO:0008006" key="5">
    <source>
        <dbReference type="Google" id="ProtNLM"/>
    </source>
</evidence>
<feature type="compositionally biased region" description="Acidic residues" evidence="1">
    <location>
        <begin position="139"/>
        <end position="153"/>
    </location>
</feature>
<dbReference type="GeneID" id="67016101"/>
<dbReference type="RefSeq" id="XP_043167980.1">
    <property type="nucleotide sequence ID" value="XM_043312045.1"/>
</dbReference>
<feature type="region of interest" description="Disordered" evidence="1">
    <location>
        <begin position="114"/>
        <end position="154"/>
    </location>
</feature>
<dbReference type="OrthoDB" id="3695248at2759"/>
<gene>
    <name evidence="3" type="ORF">ALTATR162_LOCUS4434</name>
</gene>
<keyword evidence="4" id="KW-1185">Reference proteome</keyword>
<evidence type="ECO:0000313" key="3">
    <source>
        <dbReference type="EMBL" id="CAG5156637.1"/>
    </source>
</evidence>
<feature type="signal peptide" evidence="2">
    <location>
        <begin position="1"/>
        <end position="21"/>
    </location>
</feature>
<feature type="compositionally biased region" description="Low complexity" evidence="1">
    <location>
        <begin position="200"/>
        <end position="233"/>
    </location>
</feature>
<dbReference type="EMBL" id="CAJRGZ010000017">
    <property type="protein sequence ID" value="CAG5156637.1"/>
    <property type="molecule type" value="Genomic_DNA"/>
</dbReference>
<reference evidence="3" key="1">
    <citation type="submission" date="2021-05" db="EMBL/GenBank/DDBJ databases">
        <authorList>
            <person name="Stam R."/>
        </authorList>
    </citation>
    <scope>NUCLEOTIDE SEQUENCE</scope>
    <source>
        <strain evidence="3">CS162</strain>
    </source>
</reference>
<organism evidence="3 4">
    <name type="scientific">Alternaria atra</name>
    <dbReference type="NCBI Taxonomy" id="119953"/>
    <lineage>
        <taxon>Eukaryota</taxon>
        <taxon>Fungi</taxon>
        <taxon>Dikarya</taxon>
        <taxon>Ascomycota</taxon>
        <taxon>Pezizomycotina</taxon>
        <taxon>Dothideomycetes</taxon>
        <taxon>Pleosporomycetidae</taxon>
        <taxon>Pleosporales</taxon>
        <taxon>Pleosporineae</taxon>
        <taxon>Pleosporaceae</taxon>
        <taxon>Alternaria</taxon>
        <taxon>Alternaria sect. Ulocladioides</taxon>
    </lineage>
</organism>
<keyword evidence="2" id="KW-0732">Signal</keyword>
<feature type="chain" id="PRO_5035278095" description="Extracellular membrane protein CFEM domain-containing protein" evidence="2">
    <location>
        <begin position="22"/>
        <end position="278"/>
    </location>
</feature>
<evidence type="ECO:0000256" key="1">
    <source>
        <dbReference type="SAM" id="MobiDB-lite"/>
    </source>
</evidence>
<dbReference type="Proteomes" id="UP000676310">
    <property type="component" value="Unassembled WGS sequence"/>
</dbReference>
<dbReference type="AlphaFoldDB" id="A0A8J2MZ52"/>
<comment type="caution">
    <text evidence="3">The sequence shown here is derived from an EMBL/GenBank/DDBJ whole genome shotgun (WGS) entry which is preliminary data.</text>
</comment>
<feature type="region of interest" description="Disordered" evidence="1">
    <location>
        <begin position="200"/>
        <end position="253"/>
    </location>
</feature>
<proteinExistence type="predicted"/>
<evidence type="ECO:0000256" key="2">
    <source>
        <dbReference type="SAM" id="SignalP"/>
    </source>
</evidence>
<evidence type="ECO:0000313" key="4">
    <source>
        <dbReference type="Proteomes" id="UP000676310"/>
    </source>
</evidence>